<proteinExistence type="predicted"/>
<dbReference type="Proteomes" id="UP000294933">
    <property type="component" value="Unassembled WGS sequence"/>
</dbReference>
<accession>A0A4Y7PR90</accession>
<keyword evidence="2" id="KW-1185">Reference proteome</keyword>
<dbReference type="InterPro" id="IPR027417">
    <property type="entry name" value="P-loop_NTPase"/>
</dbReference>
<dbReference type="STRING" id="50990.A0A4Y7PR90"/>
<sequence length="480" mass="53755">MKMSTSTAYVNNENIPDGYYTIRNYGLGSLAALPPRRKELCGSVRASRENSFVWCITRRSHGKYQIKSHPNGLIVQCAPVPKADGPIYADRESFYWDIQQVSSVQPDCYLIFSSVKDRLVWSLADDEDGTPLVFAQFASNERFRWNFTKINDTEIEDVQKAKLLSTDSLNPYDEPISNSLFSSHLPSNINDTSTKQYHDFQSELHYEAPPFPAFLFGRDDFVTTAVHLILSKPPARLAILGPGGVDIQQQRPLSVLKDFLDTMPLALLVLDNFETIWESDQHNNLKLMKLQDSHKQLTILITMRGFLRPAVGDIRWTQPALEPLQVLTSDAAIQAFKAITPINDDTDLDKLVESVDCLPLAVVLLAHLGQMNISPSELLKMWLKEHTALLSANNGSKSACLETSISLSLQSPIMHQNQHALKLLKIICYLPAGVKNDNLYHIADITQLMTLKAVEALLKTGLVKPLKNGRWKVLLPAYGG</sequence>
<gene>
    <name evidence="1" type="ORF">BD410DRAFT_831277</name>
</gene>
<reference evidence="1 2" key="1">
    <citation type="submission" date="2018-06" db="EMBL/GenBank/DDBJ databases">
        <title>A transcriptomic atlas of mushroom development highlights an independent origin of complex multicellularity.</title>
        <authorList>
            <consortium name="DOE Joint Genome Institute"/>
            <person name="Krizsan K."/>
            <person name="Almasi E."/>
            <person name="Merenyi Z."/>
            <person name="Sahu N."/>
            <person name="Viragh M."/>
            <person name="Koszo T."/>
            <person name="Mondo S."/>
            <person name="Kiss B."/>
            <person name="Balint B."/>
            <person name="Kues U."/>
            <person name="Barry K."/>
            <person name="Hegedus J.C."/>
            <person name="Henrissat B."/>
            <person name="Johnson J."/>
            <person name="Lipzen A."/>
            <person name="Ohm R."/>
            <person name="Nagy I."/>
            <person name="Pangilinan J."/>
            <person name="Yan J."/>
            <person name="Xiong Y."/>
            <person name="Grigoriev I.V."/>
            <person name="Hibbett D.S."/>
            <person name="Nagy L.G."/>
        </authorList>
    </citation>
    <scope>NUCLEOTIDE SEQUENCE [LARGE SCALE GENOMIC DNA]</scope>
    <source>
        <strain evidence="1 2">SZMC22713</strain>
    </source>
</reference>
<dbReference type="SUPFAM" id="SSF52540">
    <property type="entry name" value="P-loop containing nucleoside triphosphate hydrolases"/>
    <property type="match status" value="1"/>
</dbReference>
<dbReference type="InterPro" id="IPR035992">
    <property type="entry name" value="Ricin_B-like_lectins"/>
</dbReference>
<dbReference type="SUPFAM" id="SSF50370">
    <property type="entry name" value="Ricin B-like lectins"/>
    <property type="match status" value="1"/>
</dbReference>
<evidence type="ECO:0000313" key="2">
    <source>
        <dbReference type="Proteomes" id="UP000294933"/>
    </source>
</evidence>
<name>A0A4Y7PR90_9AGAM</name>
<protein>
    <submittedName>
        <fullName evidence="1">Uncharacterized protein</fullName>
    </submittedName>
</protein>
<evidence type="ECO:0000313" key="1">
    <source>
        <dbReference type="EMBL" id="TDL17894.1"/>
    </source>
</evidence>
<dbReference type="Gene3D" id="2.80.10.50">
    <property type="match status" value="1"/>
</dbReference>
<dbReference type="EMBL" id="ML170215">
    <property type="protein sequence ID" value="TDL17894.1"/>
    <property type="molecule type" value="Genomic_DNA"/>
</dbReference>
<dbReference type="AlphaFoldDB" id="A0A4Y7PR90"/>
<dbReference type="VEuPathDB" id="FungiDB:BD410DRAFT_831277"/>
<dbReference type="OrthoDB" id="431454at2759"/>
<organism evidence="1 2">
    <name type="scientific">Rickenella mellea</name>
    <dbReference type="NCBI Taxonomy" id="50990"/>
    <lineage>
        <taxon>Eukaryota</taxon>
        <taxon>Fungi</taxon>
        <taxon>Dikarya</taxon>
        <taxon>Basidiomycota</taxon>
        <taxon>Agaricomycotina</taxon>
        <taxon>Agaricomycetes</taxon>
        <taxon>Hymenochaetales</taxon>
        <taxon>Rickenellaceae</taxon>
        <taxon>Rickenella</taxon>
    </lineage>
</organism>